<reference evidence="1 2" key="1">
    <citation type="journal article" date="2020" name="Mol. Biol. Evol.">
        <title>Distinct Expression and Methylation Patterns for Genes with Different Fates following a Single Whole-Genome Duplication in Flowering Plants.</title>
        <authorList>
            <person name="Shi T."/>
            <person name="Rahmani R.S."/>
            <person name="Gugger P.F."/>
            <person name="Wang M."/>
            <person name="Li H."/>
            <person name="Zhang Y."/>
            <person name="Li Z."/>
            <person name="Wang Q."/>
            <person name="Van de Peer Y."/>
            <person name="Marchal K."/>
            <person name="Chen J."/>
        </authorList>
    </citation>
    <scope>NUCLEOTIDE SEQUENCE [LARGE SCALE GENOMIC DNA]</scope>
    <source>
        <tissue evidence="1">Leaf</tissue>
    </source>
</reference>
<dbReference type="EMBL" id="DUZY01000004">
    <property type="protein sequence ID" value="DAD36504.1"/>
    <property type="molecule type" value="Genomic_DNA"/>
</dbReference>
<evidence type="ECO:0000313" key="1">
    <source>
        <dbReference type="EMBL" id="DAD36504.1"/>
    </source>
</evidence>
<comment type="caution">
    <text evidence="1">The sequence shown here is derived from an EMBL/GenBank/DDBJ whole genome shotgun (WGS) entry which is preliminary data.</text>
</comment>
<protein>
    <submittedName>
        <fullName evidence="1">Uncharacterized protein</fullName>
    </submittedName>
</protein>
<name>A0A822YQP0_NELNU</name>
<sequence>MQTANFTSLISDGTTRSHAFATLMILKWHLCLSEGIVCVSLSY</sequence>
<organism evidence="1 2">
    <name type="scientific">Nelumbo nucifera</name>
    <name type="common">Sacred lotus</name>
    <dbReference type="NCBI Taxonomy" id="4432"/>
    <lineage>
        <taxon>Eukaryota</taxon>
        <taxon>Viridiplantae</taxon>
        <taxon>Streptophyta</taxon>
        <taxon>Embryophyta</taxon>
        <taxon>Tracheophyta</taxon>
        <taxon>Spermatophyta</taxon>
        <taxon>Magnoliopsida</taxon>
        <taxon>Proteales</taxon>
        <taxon>Nelumbonaceae</taxon>
        <taxon>Nelumbo</taxon>
    </lineage>
</organism>
<dbReference type="AlphaFoldDB" id="A0A822YQP0"/>
<dbReference type="Proteomes" id="UP000607653">
    <property type="component" value="Unassembled WGS sequence"/>
</dbReference>
<gene>
    <name evidence="1" type="ORF">HUJ06_007145</name>
</gene>
<accession>A0A822YQP0</accession>
<proteinExistence type="predicted"/>
<evidence type="ECO:0000313" key="2">
    <source>
        <dbReference type="Proteomes" id="UP000607653"/>
    </source>
</evidence>
<keyword evidence="2" id="KW-1185">Reference proteome</keyword>